<dbReference type="InterPro" id="IPR036412">
    <property type="entry name" value="HAD-like_sf"/>
</dbReference>
<dbReference type="SUPFAM" id="SSF56784">
    <property type="entry name" value="HAD-like"/>
    <property type="match status" value="1"/>
</dbReference>
<keyword evidence="2" id="KW-1185">Reference proteome</keyword>
<name>A0AA39GK96_SARSR</name>
<dbReference type="AlphaFoldDB" id="A0AA39GK96"/>
<dbReference type="PANTHER" id="PTHR46191:SF2">
    <property type="entry name" value="HALOACID DEHALOGENASE-LIKE HYDROLASE DOMAIN-CONTAINING PROTEIN 3"/>
    <property type="match status" value="1"/>
</dbReference>
<dbReference type="Pfam" id="PF00702">
    <property type="entry name" value="Hydrolase"/>
    <property type="match status" value="1"/>
</dbReference>
<evidence type="ECO:0000313" key="2">
    <source>
        <dbReference type="Proteomes" id="UP001175261"/>
    </source>
</evidence>
<accession>A0AA39GK96</accession>
<evidence type="ECO:0008006" key="3">
    <source>
        <dbReference type="Google" id="ProtNLM"/>
    </source>
</evidence>
<comment type="caution">
    <text evidence="1">The sequence shown here is derived from an EMBL/GenBank/DDBJ whole genome shotgun (WGS) entry which is preliminary data.</text>
</comment>
<proteinExistence type="predicted"/>
<dbReference type="InterPro" id="IPR023214">
    <property type="entry name" value="HAD_sf"/>
</dbReference>
<reference evidence="1" key="1">
    <citation type="submission" date="2022-10" db="EMBL/GenBank/DDBJ databases">
        <title>Determination and structural analysis of whole genome sequence of Sarocladium strictum F4-1.</title>
        <authorList>
            <person name="Hu L."/>
            <person name="Jiang Y."/>
        </authorList>
    </citation>
    <scope>NUCLEOTIDE SEQUENCE</scope>
    <source>
        <strain evidence="1">F4-1</strain>
    </source>
</reference>
<protein>
    <recommendedName>
        <fullName evidence="3">Haloacid dehalogenase</fullName>
    </recommendedName>
</protein>
<dbReference type="PANTHER" id="PTHR46191">
    <property type="match status" value="1"/>
</dbReference>
<organism evidence="1 2">
    <name type="scientific">Sarocladium strictum</name>
    <name type="common">Black bundle disease fungus</name>
    <name type="synonym">Acremonium strictum</name>
    <dbReference type="NCBI Taxonomy" id="5046"/>
    <lineage>
        <taxon>Eukaryota</taxon>
        <taxon>Fungi</taxon>
        <taxon>Dikarya</taxon>
        <taxon>Ascomycota</taxon>
        <taxon>Pezizomycotina</taxon>
        <taxon>Sordariomycetes</taxon>
        <taxon>Hypocreomycetidae</taxon>
        <taxon>Hypocreales</taxon>
        <taxon>Sarocladiaceae</taxon>
        <taxon>Sarocladium</taxon>
    </lineage>
</organism>
<dbReference type="Gene3D" id="3.40.50.1000">
    <property type="entry name" value="HAD superfamily/HAD-like"/>
    <property type="match status" value="1"/>
</dbReference>
<dbReference type="Gene3D" id="1.10.150.720">
    <property type="entry name" value="Haloacid dehalogenase-like hydrolase"/>
    <property type="match status" value="1"/>
</dbReference>
<gene>
    <name evidence="1" type="ORF">NLU13_2489</name>
</gene>
<evidence type="ECO:0000313" key="1">
    <source>
        <dbReference type="EMBL" id="KAK0388912.1"/>
    </source>
</evidence>
<dbReference type="Proteomes" id="UP001175261">
    <property type="component" value="Unassembled WGS sequence"/>
</dbReference>
<dbReference type="InterPro" id="IPR044924">
    <property type="entry name" value="HAD-SF_hydro_IA_REG-2-like_cap"/>
</dbReference>
<dbReference type="InterPro" id="IPR051828">
    <property type="entry name" value="HAD-like_hydrolase_domain"/>
</dbReference>
<dbReference type="EMBL" id="JAPDFR010000002">
    <property type="protein sequence ID" value="KAK0388912.1"/>
    <property type="molecule type" value="Genomic_DNA"/>
</dbReference>
<sequence>MVRPNLLLCFDAFGTLFRPKRNVALQYAEVARQCGLTNFSDDDLRTSFAAAFKREAKANPNYGRATGLGATQWWTNVIHRTFDPYLHSDQALPQDLAPRLLHRFSSEEGYVIEPDLVSSFRSLRTAQNSKHFSRIITGVITNSDDRVPDVLSSFGLQVSPLRYGMNGSPFKTSGHDIDFHCMSYDVGHEKPDRRIFSAAESMLDAILESQGVQLEASTHSDRKSDKWLKVYVGDEYEKDVVGSITAGWTAVLLDPQGDYTQYPLVEDHLHLSLRDATHRCPVLRVQSIRDLIQWITAQA</sequence>
<dbReference type="GO" id="GO:0005634">
    <property type="term" value="C:nucleus"/>
    <property type="evidence" value="ECO:0007669"/>
    <property type="project" value="TreeGrafter"/>
</dbReference>